<dbReference type="InterPro" id="IPR036390">
    <property type="entry name" value="WH_DNA-bd_sf"/>
</dbReference>
<dbReference type="AlphaFoldDB" id="A0A0H5Q0Q3"/>
<dbReference type="GO" id="GO:0006260">
    <property type="term" value="P:DNA replication"/>
    <property type="evidence" value="ECO:0007669"/>
    <property type="project" value="InterPro"/>
</dbReference>
<accession>A0A0H5Q0Q3</accession>
<reference evidence="2" key="1">
    <citation type="submission" date="2015-06" db="EMBL/GenBank/DDBJ databases">
        <authorList>
            <person name="Joergensen T."/>
        </authorList>
    </citation>
    <scope>NUCLEOTIDE SEQUENCE</scope>
    <source>
        <plasmid evidence="2">pRGRH0428</plasmid>
    </source>
</reference>
<dbReference type="SUPFAM" id="SSF46785">
    <property type="entry name" value="Winged helix' DNA-binding domain"/>
    <property type="match status" value="1"/>
</dbReference>
<geneLocation type="plasmid" evidence="2">
    <name>pRGRH0428</name>
</geneLocation>
<reference evidence="2" key="2">
    <citation type="submission" date="2015-07" db="EMBL/GenBank/DDBJ databases">
        <title>Plasmids, circular viruses and viroids from rat gut.</title>
        <authorList>
            <person name="Jorgensen T.J."/>
            <person name="Hansen M.A."/>
            <person name="Xu Z."/>
            <person name="Tabak M.A."/>
            <person name="Sorensen S.J."/>
            <person name="Hansen L.H."/>
        </authorList>
    </citation>
    <scope>NUCLEOTIDE SEQUENCE</scope>
    <source>
        <plasmid evidence="2">pRGRH0428</plasmid>
    </source>
</reference>
<sequence>MSEIVVTANPKAPNEISFEQRERDLNELERKRLKEIKKSPFTNFYQVNKDSSNYLRSCLKENPRALELLLFIFDHMDKYNAVVCSYKVFQEALGVGQATVARAIKYLKDNGFLYVYKSGSSNVYVANNDLVWNSWGTNLEYCEFPANIVLSKSEQEEQVKVRNKRIQTVQIKEKK</sequence>
<dbReference type="Pfam" id="PF05732">
    <property type="entry name" value="RepL"/>
    <property type="match status" value="1"/>
</dbReference>
<name>A0A0H5Q0Q3_9ZZZZ</name>
<dbReference type="EMBL" id="LN853074">
    <property type="protein sequence ID" value="CRY94995.1"/>
    <property type="molecule type" value="Genomic_DNA"/>
</dbReference>
<protein>
    <recommendedName>
        <fullName evidence="1">Plasmid replication protein RepL domain-containing protein</fullName>
    </recommendedName>
</protein>
<dbReference type="InterPro" id="IPR008813">
    <property type="entry name" value="Plasmid_replication_RepL"/>
</dbReference>
<evidence type="ECO:0000313" key="2">
    <source>
        <dbReference type="EMBL" id="CRY94995.1"/>
    </source>
</evidence>
<proteinExistence type="predicted"/>
<dbReference type="GO" id="GO:0006276">
    <property type="term" value="P:plasmid maintenance"/>
    <property type="evidence" value="ECO:0007669"/>
    <property type="project" value="InterPro"/>
</dbReference>
<evidence type="ECO:0000259" key="1">
    <source>
        <dbReference type="Pfam" id="PF05732"/>
    </source>
</evidence>
<feature type="domain" description="Plasmid replication protein RepL" evidence="1">
    <location>
        <begin position="66"/>
        <end position="164"/>
    </location>
</feature>
<dbReference type="InterPro" id="IPR036388">
    <property type="entry name" value="WH-like_DNA-bd_sf"/>
</dbReference>
<organism evidence="2">
    <name type="scientific">uncultured prokaryote</name>
    <dbReference type="NCBI Taxonomy" id="198431"/>
    <lineage>
        <taxon>unclassified sequences</taxon>
        <taxon>environmental samples</taxon>
    </lineage>
</organism>
<dbReference type="Gene3D" id="1.10.10.10">
    <property type="entry name" value="Winged helix-like DNA-binding domain superfamily/Winged helix DNA-binding domain"/>
    <property type="match status" value="1"/>
</dbReference>
<keyword evidence="2" id="KW-0614">Plasmid</keyword>